<sequence length="152" mass="16388">MELAVVFAAALIGTPSSSEPLQPVSSTPPQQIVLPIVQPGCERSTDADVVTVCGRKDRRYRIDTSTLQTLRTIEDRDDPGKRPRPNAITQSCSGIGPMANCSGDIPVSAMALRAIGLAVKAIRGEDLRPALRQGPTDYELYQRAKAAEEEKE</sequence>
<dbReference type="RefSeq" id="WP_344705398.1">
    <property type="nucleotide sequence ID" value="NZ_BAABBQ010000001.1"/>
</dbReference>
<gene>
    <name evidence="1" type="ORF">GCM10022280_00660</name>
</gene>
<evidence type="ECO:0008006" key="3">
    <source>
        <dbReference type="Google" id="ProtNLM"/>
    </source>
</evidence>
<reference evidence="2" key="1">
    <citation type="journal article" date="2019" name="Int. J. Syst. Evol. Microbiol.">
        <title>The Global Catalogue of Microorganisms (GCM) 10K type strain sequencing project: providing services to taxonomists for standard genome sequencing and annotation.</title>
        <authorList>
            <consortium name="The Broad Institute Genomics Platform"/>
            <consortium name="The Broad Institute Genome Sequencing Center for Infectious Disease"/>
            <person name="Wu L."/>
            <person name="Ma J."/>
        </authorList>
    </citation>
    <scope>NUCLEOTIDE SEQUENCE [LARGE SCALE GENOMIC DNA]</scope>
    <source>
        <strain evidence="2">JCM 17563</strain>
    </source>
</reference>
<dbReference type="Proteomes" id="UP001500235">
    <property type="component" value="Unassembled WGS sequence"/>
</dbReference>
<accession>A0ABP7S7U8</accession>
<dbReference type="EMBL" id="BAABBQ010000001">
    <property type="protein sequence ID" value="GAA4007925.1"/>
    <property type="molecule type" value="Genomic_DNA"/>
</dbReference>
<organism evidence="1 2">
    <name type="scientific">Sphingomonas swuensis</name>
    <dbReference type="NCBI Taxonomy" id="977800"/>
    <lineage>
        <taxon>Bacteria</taxon>
        <taxon>Pseudomonadati</taxon>
        <taxon>Pseudomonadota</taxon>
        <taxon>Alphaproteobacteria</taxon>
        <taxon>Sphingomonadales</taxon>
        <taxon>Sphingomonadaceae</taxon>
        <taxon>Sphingomonas</taxon>
    </lineage>
</organism>
<protein>
    <recommendedName>
        <fullName evidence="3">Secreted protein</fullName>
    </recommendedName>
</protein>
<name>A0ABP7S7U8_9SPHN</name>
<evidence type="ECO:0000313" key="1">
    <source>
        <dbReference type="EMBL" id="GAA4007925.1"/>
    </source>
</evidence>
<comment type="caution">
    <text evidence="1">The sequence shown here is derived from an EMBL/GenBank/DDBJ whole genome shotgun (WGS) entry which is preliminary data.</text>
</comment>
<evidence type="ECO:0000313" key="2">
    <source>
        <dbReference type="Proteomes" id="UP001500235"/>
    </source>
</evidence>
<keyword evidence="2" id="KW-1185">Reference proteome</keyword>
<proteinExistence type="predicted"/>